<keyword evidence="3" id="KW-0547">Nucleotide-binding</keyword>
<comment type="similarity">
    <text evidence="2">Belongs to the helicase family. RecQ subfamily.</text>
</comment>
<dbReference type="PROSITE" id="PS51194">
    <property type="entry name" value="HELICASE_CTER"/>
    <property type="match status" value="1"/>
</dbReference>
<evidence type="ECO:0000259" key="18">
    <source>
        <dbReference type="PROSITE" id="PS50967"/>
    </source>
</evidence>
<dbReference type="InterPro" id="IPR032284">
    <property type="entry name" value="RecQ_Zn-bd"/>
</dbReference>
<keyword evidence="11" id="KW-0539">Nucleus</keyword>
<keyword evidence="7" id="KW-0862">Zinc</keyword>
<feature type="domain" description="RING-type" evidence="17">
    <location>
        <begin position="139"/>
        <end position="178"/>
    </location>
</feature>
<evidence type="ECO:0000256" key="13">
    <source>
        <dbReference type="ARBA" id="ARBA00034808"/>
    </source>
</evidence>
<dbReference type="GO" id="GO:0000724">
    <property type="term" value="P:double-strand break repair via homologous recombination"/>
    <property type="evidence" value="ECO:0007669"/>
    <property type="project" value="TreeGrafter"/>
</dbReference>
<evidence type="ECO:0000256" key="6">
    <source>
        <dbReference type="ARBA" id="ARBA00022806"/>
    </source>
</evidence>
<dbReference type="PANTHER" id="PTHR13710">
    <property type="entry name" value="DNA HELICASE RECQ FAMILY MEMBER"/>
    <property type="match status" value="1"/>
</dbReference>
<evidence type="ECO:0000256" key="8">
    <source>
        <dbReference type="ARBA" id="ARBA00022840"/>
    </source>
</evidence>
<dbReference type="EMBL" id="MT293293">
    <property type="protein sequence ID" value="QNH68119.1"/>
    <property type="molecule type" value="mRNA"/>
</dbReference>
<dbReference type="PROSITE" id="PS51192">
    <property type="entry name" value="HELICASE_ATP_BIND_1"/>
    <property type="match status" value="1"/>
</dbReference>
<evidence type="ECO:0000256" key="3">
    <source>
        <dbReference type="ARBA" id="ARBA00022741"/>
    </source>
</evidence>
<keyword evidence="5" id="KW-0378">Hydrolase</keyword>
<dbReference type="InterPro" id="IPR027417">
    <property type="entry name" value="P-loop_NTPase"/>
</dbReference>
<feature type="region of interest" description="Disordered" evidence="16">
    <location>
        <begin position="1150"/>
        <end position="1193"/>
    </location>
</feature>
<evidence type="ECO:0000256" key="2">
    <source>
        <dbReference type="ARBA" id="ARBA00005446"/>
    </source>
</evidence>
<organism evidence="21">
    <name type="scientific">Brachionus koreanus</name>
    <dbReference type="NCBI Taxonomy" id="1199090"/>
    <lineage>
        <taxon>Eukaryota</taxon>
        <taxon>Metazoa</taxon>
        <taxon>Spiralia</taxon>
        <taxon>Gnathifera</taxon>
        <taxon>Rotifera</taxon>
        <taxon>Eurotatoria</taxon>
        <taxon>Monogononta</taxon>
        <taxon>Pseudotrocha</taxon>
        <taxon>Ploima</taxon>
        <taxon>Brachionidae</taxon>
        <taxon>Brachionus</taxon>
    </lineage>
</organism>
<dbReference type="GO" id="GO:0006260">
    <property type="term" value="P:DNA replication"/>
    <property type="evidence" value="ECO:0007669"/>
    <property type="project" value="InterPro"/>
</dbReference>
<reference evidence="21" key="1">
    <citation type="submission" date="2020-04" db="EMBL/GenBank/DDBJ databases">
        <title>Genome-wide identification of DNA double-strand break (DSBs) repair genes and transcriptional modulation in response to Benzo[alpha]pyrene in the monogonont rotifer Brachionus spp.</title>
        <authorList>
            <person name="Kim M.-S."/>
            <person name="Lee Y.H."/>
            <person name="Lee J.-S."/>
        </authorList>
    </citation>
    <scope>NUCLEOTIDE SEQUENCE</scope>
</reference>
<evidence type="ECO:0000313" key="21">
    <source>
        <dbReference type="EMBL" id="QNH68119.1"/>
    </source>
</evidence>
<feature type="domain" description="HRDC" evidence="18">
    <location>
        <begin position="1014"/>
        <end position="1096"/>
    </location>
</feature>
<dbReference type="InterPro" id="IPR002464">
    <property type="entry name" value="DNA/RNA_helicase_DEAH_CS"/>
</dbReference>
<evidence type="ECO:0000256" key="12">
    <source>
        <dbReference type="ARBA" id="ARBA00034617"/>
    </source>
</evidence>
<dbReference type="InterPro" id="IPR018982">
    <property type="entry name" value="RQC_domain"/>
</dbReference>
<dbReference type="PROSITE" id="PS00690">
    <property type="entry name" value="DEAH_ATP_HELICASE"/>
    <property type="match status" value="1"/>
</dbReference>
<keyword evidence="4 15" id="KW-0863">Zinc-finger</keyword>
<name>A0A7G7WNJ3_9BILA</name>
<dbReference type="NCBIfam" id="TIGR00614">
    <property type="entry name" value="recQ_fam"/>
    <property type="match status" value="2"/>
</dbReference>
<dbReference type="FunFam" id="3.40.50.300:FF:000340">
    <property type="entry name" value="Bloom syndrome, RecQ helicase"/>
    <property type="match status" value="1"/>
</dbReference>
<dbReference type="GO" id="GO:0003677">
    <property type="term" value="F:DNA binding"/>
    <property type="evidence" value="ECO:0007669"/>
    <property type="project" value="UniProtKB-KW"/>
</dbReference>
<dbReference type="Pfam" id="PF00271">
    <property type="entry name" value="Helicase_C"/>
    <property type="match status" value="1"/>
</dbReference>
<evidence type="ECO:0000259" key="17">
    <source>
        <dbReference type="PROSITE" id="PS50089"/>
    </source>
</evidence>
<keyword evidence="10" id="KW-0413">Isomerase</keyword>
<dbReference type="SMART" id="SM00956">
    <property type="entry name" value="RQC"/>
    <property type="match status" value="1"/>
</dbReference>
<dbReference type="GO" id="GO:0005737">
    <property type="term" value="C:cytoplasm"/>
    <property type="evidence" value="ECO:0007669"/>
    <property type="project" value="TreeGrafter"/>
</dbReference>
<feature type="domain" description="Helicase ATP-binding" evidence="19">
    <location>
        <begin position="407"/>
        <end position="584"/>
    </location>
</feature>
<dbReference type="InterPro" id="IPR002121">
    <property type="entry name" value="HRDC_dom"/>
</dbReference>
<dbReference type="InterPro" id="IPR014001">
    <property type="entry name" value="Helicase_ATP-bd"/>
</dbReference>
<sequence length="1212" mass="139830">MYCLYNNLIPKSANTKISGSELIKNLEDEENKKLRKITNQTIDKSQTIHPFFGQKHKTKENSQPKKLIFEDNDEKDFIKEPKKEPLKQENTDFFQKSIKKFENVNLPILHHTEIKKENDTNSNIQRPKEEVLLDHKEFCPSCKCKYMSTGAKRRLIDACDHGACFSCVMRQIKCVVCKQMESEIKEEKKTEDQILKDAGLSLELMESIMESPEKNIKAEIIPDSPIVLSAKKKSYKNDSDEELADLKPLKVSSSIKEFEKADRISNQYKQAEKKVINEIEIFELEDDFKSLNNTSTQIATKNNGLKEYDVEIYDDEDDEDLCVIEEFDFDSIDTKNRNDQMLNNQQTKGVYIPDIERYEKINWLFNDIKDCSYQFRSTEYEHTDEMLTIFRNSFGLKHFRPQQFEAVNAALLGINVFILMPTGGGKSLCYQLPAVISKGVTFVISPLKSLIIDQVQKLNALGLSACHMLSDADSSAECDNVYKELVKQEPKYKLVYITPEKLNNSSKLRNVVMNLYNRGMIARLVIDEAHCVSQWGHDFRTDYKKIGELRFTLMPNVPCMLLTATATPRVRNDILMQMKLSVSETASVNKSAFKSAFVTNVQNNQMNKLETKLNNRHYMSVSMNSLPANNQQCVFFMQSFNRENLQYQVEYKTSNAAALEKISDLIKSKYANKSGIVYCISRNECEQVSEYLRKKQIKALPYHAGMDDQKRQQIQHKWTNNIDCKVVCATIAFGMGIDKPDVRYVVHLGLPKSLEGYYQESGRAGRDGGVSLCLLFYNNQDRHKWLRLMQNEQKGASYNPVAYKTHVDNIYRMAQYCDNRTDCRRAQILEYFGEKFDRTKCIESKMKTICDNCQLFAENKCSLVDITTDAAIICRGIQQLSFKDDITLLHLSEILKGSMNCKITEKGHHNLEMHAKLSKYKKNDIERIVRKLVFLGYLKEDVKILQHSETVASYIKVGPKANQLISNSAKIEFELIDDGTKTSKKCKVVDDSDDEQNTTKTSKNNKLSDSSAINRILLRCQSDIKRLIKTIGSDKGVKNMSSLFTPKMLSEMLSRLPETKEDLLCITGYTQSVFSNYKGEEFLTIFKHYARIKREIQQEEIKKMEQKQKEKAKARAIQSQACYKNNKTYGLIDENQVADIDFDSSKWLTSKPSSSGYEGKNFKRKNFSKSYPNNKKAKTSYDTNDENSSNYFNSNQKKKFYFKNKAKFKKKY</sequence>
<keyword evidence="4 15" id="KW-0479">Metal-binding</keyword>
<accession>A0A7G7WNJ3</accession>
<comment type="catalytic activity">
    <reaction evidence="12">
        <text>Couples ATP hydrolysis with the unwinding of duplex DNA by translocating in the 3'-5' direction.</text>
        <dbReference type="EC" id="5.6.2.4"/>
    </reaction>
</comment>
<keyword evidence="8" id="KW-0067">ATP-binding</keyword>
<dbReference type="InterPro" id="IPR044876">
    <property type="entry name" value="HRDC_dom_sf"/>
</dbReference>
<feature type="domain" description="Helicase C-terminal" evidence="20">
    <location>
        <begin position="658"/>
        <end position="811"/>
    </location>
</feature>
<dbReference type="PANTHER" id="PTHR13710:SF153">
    <property type="entry name" value="RECQ-LIKE DNA HELICASE BLM"/>
    <property type="match status" value="1"/>
</dbReference>
<dbReference type="Gene3D" id="1.10.10.10">
    <property type="entry name" value="Winged helix-like DNA-binding domain superfamily/Winged helix DNA-binding domain"/>
    <property type="match status" value="1"/>
</dbReference>
<protein>
    <recommendedName>
        <fullName evidence="13">DNA 3'-5' helicase</fullName>
        <ecNumber evidence="13">5.6.2.4</ecNumber>
    </recommendedName>
    <alternativeName>
        <fullName evidence="14">DNA 3'-5' helicase BLM</fullName>
    </alternativeName>
</protein>
<dbReference type="PROSITE" id="PS50089">
    <property type="entry name" value="ZF_RING_2"/>
    <property type="match status" value="1"/>
</dbReference>
<keyword evidence="9" id="KW-0238">DNA-binding</keyword>
<dbReference type="PROSITE" id="PS50967">
    <property type="entry name" value="HRDC"/>
    <property type="match status" value="1"/>
</dbReference>
<evidence type="ECO:0000256" key="14">
    <source>
        <dbReference type="ARBA" id="ARBA00044542"/>
    </source>
</evidence>
<dbReference type="Gene3D" id="1.10.150.80">
    <property type="entry name" value="HRDC domain"/>
    <property type="match status" value="1"/>
</dbReference>
<dbReference type="Pfam" id="PF00270">
    <property type="entry name" value="DEAD"/>
    <property type="match status" value="1"/>
</dbReference>
<dbReference type="GO" id="GO:0043138">
    <property type="term" value="F:3'-5' DNA helicase activity"/>
    <property type="evidence" value="ECO:0007669"/>
    <property type="project" value="UniProtKB-EC"/>
</dbReference>
<dbReference type="AlphaFoldDB" id="A0A7G7WNJ3"/>
<dbReference type="GO" id="GO:0005524">
    <property type="term" value="F:ATP binding"/>
    <property type="evidence" value="ECO:0007669"/>
    <property type="project" value="UniProtKB-KW"/>
</dbReference>
<dbReference type="FunFam" id="3.40.50.300:FF:001389">
    <property type="entry name" value="ATP-dependent DNA helicase RecQ"/>
    <property type="match status" value="1"/>
</dbReference>
<dbReference type="GO" id="GO:0008270">
    <property type="term" value="F:zinc ion binding"/>
    <property type="evidence" value="ECO:0007669"/>
    <property type="project" value="UniProtKB-KW"/>
</dbReference>
<evidence type="ECO:0000259" key="19">
    <source>
        <dbReference type="PROSITE" id="PS51192"/>
    </source>
</evidence>
<proteinExistence type="evidence at transcript level"/>
<evidence type="ECO:0000256" key="16">
    <source>
        <dbReference type="SAM" id="MobiDB-lite"/>
    </source>
</evidence>
<comment type="subcellular location">
    <subcellularLocation>
        <location evidence="1">Nucleus</location>
    </subcellularLocation>
</comment>
<evidence type="ECO:0000259" key="20">
    <source>
        <dbReference type="PROSITE" id="PS51194"/>
    </source>
</evidence>
<dbReference type="GO" id="GO:0005694">
    <property type="term" value="C:chromosome"/>
    <property type="evidence" value="ECO:0007669"/>
    <property type="project" value="TreeGrafter"/>
</dbReference>
<dbReference type="GO" id="GO:0005634">
    <property type="term" value="C:nucleus"/>
    <property type="evidence" value="ECO:0007669"/>
    <property type="project" value="UniProtKB-SubCell"/>
</dbReference>
<dbReference type="SMART" id="SM00487">
    <property type="entry name" value="DEXDc"/>
    <property type="match status" value="1"/>
</dbReference>
<dbReference type="InterPro" id="IPR011545">
    <property type="entry name" value="DEAD/DEAH_box_helicase_dom"/>
</dbReference>
<evidence type="ECO:0000256" key="7">
    <source>
        <dbReference type="ARBA" id="ARBA00022833"/>
    </source>
</evidence>
<dbReference type="SUPFAM" id="SSF52540">
    <property type="entry name" value="P-loop containing nucleoside triphosphate hydrolases"/>
    <property type="match status" value="2"/>
</dbReference>
<dbReference type="Pfam" id="PF09382">
    <property type="entry name" value="RQC"/>
    <property type="match status" value="1"/>
</dbReference>
<dbReference type="InterPro" id="IPR036388">
    <property type="entry name" value="WH-like_DNA-bd_sf"/>
</dbReference>
<evidence type="ECO:0000256" key="9">
    <source>
        <dbReference type="ARBA" id="ARBA00023125"/>
    </source>
</evidence>
<dbReference type="SMART" id="SM00490">
    <property type="entry name" value="HELICc"/>
    <property type="match status" value="1"/>
</dbReference>
<dbReference type="EC" id="5.6.2.4" evidence="13"/>
<dbReference type="Gene3D" id="3.40.50.300">
    <property type="entry name" value="P-loop containing nucleotide triphosphate hydrolases"/>
    <property type="match status" value="2"/>
</dbReference>
<keyword evidence="6" id="KW-0347">Helicase</keyword>
<evidence type="ECO:0000256" key="11">
    <source>
        <dbReference type="ARBA" id="ARBA00023242"/>
    </source>
</evidence>
<evidence type="ECO:0000256" key="15">
    <source>
        <dbReference type="PROSITE-ProRule" id="PRU00175"/>
    </source>
</evidence>
<evidence type="ECO:0000256" key="10">
    <source>
        <dbReference type="ARBA" id="ARBA00023235"/>
    </source>
</evidence>
<dbReference type="GO" id="GO:0016787">
    <property type="term" value="F:hydrolase activity"/>
    <property type="evidence" value="ECO:0007669"/>
    <property type="project" value="UniProtKB-KW"/>
</dbReference>
<evidence type="ECO:0000256" key="4">
    <source>
        <dbReference type="ARBA" id="ARBA00022771"/>
    </source>
</evidence>
<dbReference type="GO" id="GO:0009378">
    <property type="term" value="F:four-way junction helicase activity"/>
    <property type="evidence" value="ECO:0007669"/>
    <property type="project" value="TreeGrafter"/>
</dbReference>
<dbReference type="InterPro" id="IPR001650">
    <property type="entry name" value="Helicase_C-like"/>
</dbReference>
<evidence type="ECO:0000256" key="5">
    <source>
        <dbReference type="ARBA" id="ARBA00022801"/>
    </source>
</evidence>
<dbReference type="InterPro" id="IPR004589">
    <property type="entry name" value="DNA_helicase_ATP-dep_RecQ"/>
</dbReference>
<dbReference type="CDD" id="cd18794">
    <property type="entry name" value="SF2_C_RecQ"/>
    <property type="match status" value="1"/>
</dbReference>
<evidence type="ECO:0000256" key="1">
    <source>
        <dbReference type="ARBA" id="ARBA00004123"/>
    </source>
</evidence>
<dbReference type="Pfam" id="PF16124">
    <property type="entry name" value="RecQ_Zn_bind"/>
    <property type="match status" value="1"/>
</dbReference>
<dbReference type="InterPro" id="IPR001841">
    <property type="entry name" value="Znf_RING"/>
</dbReference>